<sequence>MTNLLRAVSRSLAARPAERHDDWHLFQGNQYWNNVLTSWEPNHEGIGSDFANLVGKAFKGNAIVFACELTRMGLLSQARPAWRRLRRSGRGGDLFGNDDLSVLENPWPGGTFASLASRMELDAAFGGTAFVGRRQERPDRLLRMRPDWVTMVLGSDAEPDAEAQFALDADFLGIMYHPGGKGSGREPKVLLADEVAVWAPIPDPMAAYRGIPWPTAALREVDSDVAATMHKAAFFERGATPQMILSLDPSVKREEFQKFNTTLESRHAGVSNAYRTLVLQGVTPHVVGKDLHQLDFKVTQGAGETRIAAGSGVHPVVAALSEGMAGSSLNAGNFKAACRLVADRTLRPLWASMFASLQTIMWEKPSDAELWYPEREISFLQEDRKDAAEIEQLKAQTIGALVREGFEPRSVIAAVEAEDMNLLVHSGLLSVQLQAPGSAPPKSSGGLNGARPAITVGGKP</sequence>
<gene>
    <name evidence="2" type="ORF">GA0074694_3112</name>
</gene>
<dbReference type="STRING" id="47866.GA0074694_3112"/>
<accession>A0A1C6RX88</accession>
<dbReference type="Pfam" id="PF04860">
    <property type="entry name" value="Phage_portal"/>
    <property type="match status" value="1"/>
</dbReference>
<feature type="region of interest" description="Disordered" evidence="1">
    <location>
        <begin position="435"/>
        <end position="460"/>
    </location>
</feature>
<dbReference type="InterPro" id="IPR006944">
    <property type="entry name" value="Phage/GTA_portal"/>
</dbReference>
<reference evidence="3" key="1">
    <citation type="submission" date="2016-06" db="EMBL/GenBank/DDBJ databases">
        <authorList>
            <person name="Varghese N."/>
        </authorList>
    </citation>
    <scope>NUCLEOTIDE SEQUENCE [LARGE SCALE GENOMIC DNA]</scope>
    <source>
        <strain evidence="3">DSM 46123</strain>
    </source>
</reference>
<name>A0A1C6RX88_9ACTN</name>
<protein>
    <submittedName>
        <fullName evidence="2">Phage portal protein</fullName>
    </submittedName>
</protein>
<evidence type="ECO:0000313" key="2">
    <source>
        <dbReference type="EMBL" id="SCL21683.1"/>
    </source>
</evidence>
<keyword evidence="3" id="KW-1185">Reference proteome</keyword>
<dbReference type="Proteomes" id="UP000198906">
    <property type="component" value="Unassembled WGS sequence"/>
</dbReference>
<evidence type="ECO:0000313" key="3">
    <source>
        <dbReference type="Proteomes" id="UP000198906"/>
    </source>
</evidence>
<evidence type="ECO:0000256" key="1">
    <source>
        <dbReference type="SAM" id="MobiDB-lite"/>
    </source>
</evidence>
<dbReference type="AlphaFoldDB" id="A0A1C6RX88"/>
<organism evidence="2 3">
    <name type="scientific">Micromonospora inyonensis</name>
    <dbReference type="NCBI Taxonomy" id="47866"/>
    <lineage>
        <taxon>Bacteria</taxon>
        <taxon>Bacillati</taxon>
        <taxon>Actinomycetota</taxon>
        <taxon>Actinomycetes</taxon>
        <taxon>Micromonosporales</taxon>
        <taxon>Micromonosporaceae</taxon>
        <taxon>Micromonospora</taxon>
    </lineage>
</organism>
<dbReference type="EMBL" id="FMHU01000002">
    <property type="protein sequence ID" value="SCL21683.1"/>
    <property type="molecule type" value="Genomic_DNA"/>
</dbReference>
<dbReference type="RefSeq" id="WP_091459285.1">
    <property type="nucleotide sequence ID" value="NZ_FMHU01000002.1"/>
</dbReference>
<proteinExistence type="predicted"/>